<feature type="region of interest" description="Disordered" evidence="1">
    <location>
        <begin position="1"/>
        <end position="24"/>
    </location>
</feature>
<evidence type="ECO:0000256" key="1">
    <source>
        <dbReference type="SAM" id="MobiDB-lite"/>
    </source>
</evidence>
<organism evidence="2 3">
    <name type="scientific">Methylorubrum populi</name>
    <dbReference type="NCBI Taxonomy" id="223967"/>
    <lineage>
        <taxon>Bacteria</taxon>
        <taxon>Pseudomonadati</taxon>
        <taxon>Pseudomonadota</taxon>
        <taxon>Alphaproteobacteria</taxon>
        <taxon>Hyphomicrobiales</taxon>
        <taxon>Methylobacteriaceae</taxon>
        <taxon>Methylorubrum</taxon>
    </lineage>
</organism>
<dbReference type="EMBL" id="WEKV01000004">
    <property type="protein sequence ID" value="KAB7787271.1"/>
    <property type="molecule type" value="Genomic_DNA"/>
</dbReference>
<dbReference type="InterPro" id="IPR029058">
    <property type="entry name" value="AB_hydrolase_fold"/>
</dbReference>
<gene>
    <name evidence="2" type="ORF">F8B43_0707</name>
</gene>
<name>A0A833N4U4_9HYPH</name>
<comment type="caution">
    <text evidence="2">The sequence shown here is derived from an EMBL/GenBank/DDBJ whole genome shotgun (WGS) entry which is preliminary data.</text>
</comment>
<reference evidence="2 3" key="1">
    <citation type="submission" date="2019-10" db="EMBL/GenBank/DDBJ databases">
        <title>Draft Genome Sequence of the Caffeine Degrading Methylotroph Methylorubrum populi PINKEL.</title>
        <authorList>
            <person name="Dawson S.C."/>
            <person name="Zhang X."/>
            <person name="Wright M.E."/>
            <person name="Sharma G."/>
            <person name="Langner J.T."/>
            <person name="Ditty J.L."/>
            <person name="Subuyuj G.A."/>
        </authorList>
    </citation>
    <scope>NUCLEOTIDE SEQUENCE [LARGE SCALE GENOMIC DNA]</scope>
    <source>
        <strain evidence="2 3">Pinkel</strain>
    </source>
</reference>
<proteinExistence type="predicted"/>
<dbReference type="SUPFAM" id="SSF53474">
    <property type="entry name" value="alpha/beta-Hydrolases"/>
    <property type="match status" value="1"/>
</dbReference>
<evidence type="ECO:0000313" key="3">
    <source>
        <dbReference type="Proteomes" id="UP000469949"/>
    </source>
</evidence>
<sequence length="319" mass="35423">MTGNAGPEPANDEPLGSPPRPMQARPLILGIHGLANKPPKEEKQAWWAAAIREGLRRNLGEDPRDLSFEFVYWADLRYDTPLSEDHNREPYYPARGRGPFPTADGICAPTLTDRLYRIVEWAQEKTGHLVLDDLIIEHRLDDLWGYYEDSTFREAARDRLRDALMQHAGRPLLIAAHSMGSLIAYDVLRQLERDGRCPPIDHLVTMGAPLGLAEIKHRLAEEHGSLRVPYAVARWSNLGDREDVATVGTTLAEAYAPNAAGVAVTDCPVINAYRRPRGGVNHHKSYGYLRTPEFSEAVAAFLDGDGWVASVEMSDAEGA</sequence>
<dbReference type="Proteomes" id="UP000469949">
    <property type="component" value="Unassembled WGS sequence"/>
</dbReference>
<evidence type="ECO:0000313" key="2">
    <source>
        <dbReference type="EMBL" id="KAB7787271.1"/>
    </source>
</evidence>
<evidence type="ECO:0008006" key="4">
    <source>
        <dbReference type="Google" id="ProtNLM"/>
    </source>
</evidence>
<accession>A0A833N4U4</accession>
<protein>
    <recommendedName>
        <fullName evidence="4">Lecithin:cholesterol acyltransferase</fullName>
    </recommendedName>
</protein>
<dbReference type="Gene3D" id="3.40.50.1820">
    <property type="entry name" value="alpha/beta hydrolase"/>
    <property type="match status" value="1"/>
</dbReference>
<dbReference type="AlphaFoldDB" id="A0A833N4U4"/>